<evidence type="ECO:0000313" key="2">
    <source>
        <dbReference type="EMBL" id="EZP29154.1"/>
    </source>
</evidence>
<dbReference type="PATRIC" id="fig|273677.3.peg.656"/>
<evidence type="ECO:0000313" key="3">
    <source>
        <dbReference type="Proteomes" id="UP000024001"/>
    </source>
</evidence>
<dbReference type="OrthoDB" id="9809488at2"/>
<dbReference type="eggNOG" id="COG0739">
    <property type="taxonomic scope" value="Bacteria"/>
</dbReference>
<dbReference type="SUPFAM" id="SSF51261">
    <property type="entry name" value="Duplicated hybrid motif"/>
    <property type="match status" value="1"/>
</dbReference>
<dbReference type="AlphaFoldDB" id="A0A031FWE0"/>
<dbReference type="InterPro" id="IPR011055">
    <property type="entry name" value="Dup_hybrid_motif"/>
</dbReference>
<dbReference type="PANTHER" id="PTHR21666">
    <property type="entry name" value="PEPTIDASE-RELATED"/>
    <property type="match status" value="1"/>
</dbReference>
<dbReference type="InterPro" id="IPR006311">
    <property type="entry name" value="TAT_signal"/>
</dbReference>
<dbReference type="RefSeq" id="WP_152540119.1">
    <property type="nucleotide sequence ID" value="NZ_JFYO01000002.1"/>
</dbReference>
<keyword evidence="3" id="KW-1185">Reference proteome</keyword>
<evidence type="ECO:0000259" key="1">
    <source>
        <dbReference type="Pfam" id="PF01551"/>
    </source>
</evidence>
<comment type="caution">
    <text evidence="2">The sequence shown here is derived from an EMBL/GenBank/DDBJ whole genome shotgun (WGS) entry which is preliminary data.</text>
</comment>
<dbReference type="Gene3D" id="2.70.70.10">
    <property type="entry name" value="Glucose Permease (Domain IIA)"/>
    <property type="match status" value="1"/>
</dbReference>
<dbReference type="CDD" id="cd12797">
    <property type="entry name" value="M23_peptidase"/>
    <property type="match status" value="1"/>
</dbReference>
<sequence length="333" mass="35882">MSESHGSARPPLATGFSRRQVVTFSLASIGMALVTSQLPLQPAAAAAGWTHPFAERAQYNDDNPFGRYRPEIYTSPPHRHRGSDFIGSGDTRIRAVRPGKVVHAGTESWASGQLGQVVVIQHDDYWSLYAHMQDGSLTVGRNDTVTNGTPLGRMGSTGKANGAHLHIEIGEGAWNNQRPFSALLDPYPLVGKAPRPGSNDPVEDDMPVFVRNIDTRSRSLTSGTWYNVALSEEGGTSFASGKCLVNTTVVVRLYGLDPGAEVQFRLVRTKVGTDTIRDGTAVREAVATGGATYATVSDSFELKQADDGLRWQYAVFQSGVTVDRTETTALVFG</sequence>
<dbReference type="InterPro" id="IPR016047">
    <property type="entry name" value="M23ase_b-sheet_dom"/>
</dbReference>
<gene>
    <name evidence="2" type="ORF">BW34_00671</name>
</gene>
<accession>A0A031FWE0</accession>
<feature type="domain" description="M23ase beta-sheet core" evidence="1">
    <location>
        <begin position="79"/>
        <end position="171"/>
    </location>
</feature>
<protein>
    <submittedName>
        <fullName evidence="2">Putative peptidase</fullName>
    </submittedName>
</protein>
<organism evidence="2 3">
    <name type="scientific">Microbacterium oleivorans</name>
    <dbReference type="NCBI Taxonomy" id="273677"/>
    <lineage>
        <taxon>Bacteria</taxon>
        <taxon>Bacillati</taxon>
        <taxon>Actinomycetota</taxon>
        <taxon>Actinomycetes</taxon>
        <taxon>Micrococcales</taxon>
        <taxon>Microbacteriaceae</taxon>
        <taxon>Microbacterium</taxon>
    </lineage>
</organism>
<dbReference type="EMBL" id="JFYO01000002">
    <property type="protein sequence ID" value="EZP29154.1"/>
    <property type="molecule type" value="Genomic_DNA"/>
</dbReference>
<reference evidence="2 3" key="1">
    <citation type="submission" date="2014-03" db="EMBL/GenBank/DDBJ databases">
        <title>Draft Genome Sequences of 13 Willow Endophytes.</title>
        <authorList>
            <person name="Gan H.Y."/>
            <person name="Gan H.M."/>
            <person name="Savka M.A."/>
            <person name="Hudson A.O."/>
        </authorList>
    </citation>
    <scope>NUCLEOTIDE SEQUENCE [LARGE SCALE GENOMIC DNA]</scope>
    <source>
        <strain evidence="2 3">RIT293</strain>
    </source>
</reference>
<dbReference type="InterPro" id="IPR050570">
    <property type="entry name" value="Cell_wall_metabolism_enzyme"/>
</dbReference>
<proteinExistence type="predicted"/>
<dbReference type="PANTHER" id="PTHR21666:SF270">
    <property type="entry name" value="MUREIN HYDROLASE ACTIVATOR ENVC"/>
    <property type="match status" value="1"/>
</dbReference>
<dbReference type="Proteomes" id="UP000024001">
    <property type="component" value="Unassembled WGS sequence"/>
</dbReference>
<dbReference type="Pfam" id="PF01551">
    <property type="entry name" value="Peptidase_M23"/>
    <property type="match status" value="1"/>
</dbReference>
<dbReference type="GO" id="GO:0004222">
    <property type="term" value="F:metalloendopeptidase activity"/>
    <property type="evidence" value="ECO:0007669"/>
    <property type="project" value="TreeGrafter"/>
</dbReference>
<dbReference type="PROSITE" id="PS51318">
    <property type="entry name" value="TAT"/>
    <property type="match status" value="1"/>
</dbReference>
<name>A0A031FWE0_9MICO</name>